<dbReference type="Proteomes" id="UP000320762">
    <property type="component" value="Unassembled WGS sequence"/>
</dbReference>
<dbReference type="AlphaFoldDB" id="A0A550CGQ5"/>
<comment type="caution">
    <text evidence="1">The sequence shown here is derived from an EMBL/GenBank/DDBJ whole genome shotgun (WGS) entry which is preliminary data.</text>
</comment>
<reference evidence="1 2" key="1">
    <citation type="journal article" date="2019" name="New Phytol.">
        <title>Comparative genomics reveals unique wood-decay strategies and fruiting body development in the Schizophyllaceae.</title>
        <authorList>
            <person name="Almasi E."/>
            <person name="Sahu N."/>
            <person name="Krizsan K."/>
            <person name="Balint B."/>
            <person name="Kovacs G.M."/>
            <person name="Kiss B."/>
            <person name="Cseklye J."/>
            <person name="Drula E."/>
            <person name="Henrissat B."/>
            <person name="Nagy I."/>
            <person name="Chovatia M."/>
            <person name="Adam C."/>
            <person name="LaButti K."/>
            <person name="Lipzen A."/>
            <person name="Riley R."/>
            <person name="Grigoriev I.V."/>
            <person name="Nagy L.G."/>
        </authorList>
    </citation>
    <scope>NUCLEOTIDE SEQUENCE [LARGE SCALE GENOMIC DNA]</scope>
    <source>
        <strain evidence="1 2">NL-1724</strain>
    </source>
</reference>
<protein>
    <submittedName>
        <fullName evidence="1">Uncharacterized protein</fullName>
    </submittedName>
</protein>
<accession>A0A550CGQ5</accession>
<evidence type="ECO:0000313" key="1">
    <source>
        <dbReference type="EMBL" id="TRM63979.1"/>
    </source>
</evidence>
<name>A0A550CGQ5_9AGAR</name>
<proteinExistence type="predicted"/>
<keyword evidence="2" id="KW-1185">Reference proteome</keyword>
<evidence type="ECO:0000313" key="2">
    <source>
        <dbReference type="Proteomes" id="UP000320762"/>
    </source>
</evidence>
<gene>
    <name evidence="1" type="ORF">BD626DRAFT_263727</name>
</gene>
<sequence>MGPFSRRRPPNARTTSQSKRLYCGIRTVDLLNYSRRIYNSVWADRACRSRLCAKQAPSHPRTRVLTSPLIQLLPVVQKPLGPLPPTATFRAHVYMADASPLQATAVSKFARDNRWLYTIGHVPRFAHQCLNILGYLPFMIGSVSASSVYL</sequence>
<organism evidence="1 2">
    <name type="scientific">Schizophyllum amplum</name>
    <dbReference type="NCBI Taxonomy" id="97359"/>
    <lineage>
        <taxon>Eukaryota</taxon>
        <taxon>Fungi</taxon>
        <taxon>Dikarya</taxon>
        <taxon>Basidiomycota</taxon>
        <taxon>Agaricomycotina</taxon>
        <taxon>Agaricomycetes</taxon>
        <taxon>Agaricomycetidae</taxon>
        <taxon>Agaricales</taxon>
        <taxon>Schizophyllaceae</taxon>
        <taxon>Schizophyllum</taxon>
    </lineage>
</organism>
<dbReference type="EMBL" id="VDMD01000008">
    <property type="protein sequence ID" value="TRM63979.1"/>
    <property type="molecule type" value="Genomic_DNA"/>
</dbReference>